<accession>A0ABQ2ACT7</accession>
<comment type="caution">
    <text evidence="1">The sequence shown here is derived from an EMBL/GenBank/DDBJ whole genome shotgun (WGS) entry which is preliminary data.</text>
</comment>
<protein>
    <submittedName>
        <fullName evidence="1">Uncharacterized protein</fullName>
    </submittedName>
</protein>
<sequence length="69" mass="7670">MRWSRFMNGVPIGNGATLRVPAFAPSTLQTVQRRDVKGRVSTRFIVRETARSAVYGSLCPNFALEIPFA</sequence>
<reference evidence="2" key="1">
    <citation type="journal article" date="2019" name="Int. J. Syst. Evol. Microbiol.">
        <title>The Global Catalogue of Microorganisms (GCM) 10K type strain sequencing project: providing services to taxonomists for standard genome sequencing and annotation.</title>
        <authorList>
            <consortium name="The Broad Institute Genomics Platform"/>
            <consortium name="The Broad Institute Genome Sequencing Center for Infectious Disease"/>
            <person name="Wu L."/>
            <person name="Ma J."/>
        </authorList>
    </citation>
    <scope>NUCLEOTIDE SEQUENCE [LARGE SCALE GENOMIC DNA]</scope>
    <source>
        <strain evidence="2">CGMCC 1.14966</strain>
    </source>
</reference>
<organism evidence="1 2">
    <name type="scientific">Hymenobacter frigidus</name>
    <dbReference type="NCBI Taxonomy" id="1524095"/>
    <lineage>
        <taxon>Bacteria</taxon>
        <taxon>Pseudomonadati</taxon>
        <taxon>Bacteroidota</taxon>
        <taxon>Cytophagia</taxon>
        <taxon>Cytophagales</taxon>
        <taxon>Hymenobacteraceae</taxon>
        <taxon>Hymenobacter</taxon>
    </lineage>
</organism>
<evidence type="ECO:0000313" key="2">
    <source>
        <dbReference type="Proteomes" id="UP000637774"/>
    </source>
</evidence>
<keyword evidence="2" id="KW-1185">Reference proteome</keyword>
<evidence type="ECO:0000313" key="1">
    <source>
        <dbReference type="EMBL" id="GGH88391.1"/>
    </source>
</evidence>
<dbReference type="Proteomes" id="UP000637774">
    <property type="component" value="Unassembled WGS sequence"/>
</dbReference>
<proteinExistence type="predicted"/>
<gene>
    <name evidence="1" type="ORF">GCM10011495_29550</name>
</gene>
<dbReference type="EMBL" id="BMGY01000031">
    <property type="protein sequence ID" value="GGH88391.1"/>
    <property type="molecule type" value="Genomic_DNA"/>
</dbReference>
<name>A0ABQ2ACT7_9BACT</name>